<accession>A0A7S2EHY4</accession>
<evidence type="ECO:0000256" key="1">
    <source>
        <dbReference type="ARBA" id="ARBA00022737"/>
    </source>
</evidence>
<dbReference type="PANTHER" id="PTHR45641:SF19">
    <property type="entry name" value="NEPHROCYSTIN-3"/>
    <property type="match status" value="1"/>
</dbReference>
<dbReference type="InterPro" id="IPR019734">
    <property type="entry name" value="TPR_rpt"/>
</dbReference>
<evidence type="ECO:0008006" key="4">
    <source>
        <dbReference type="Google" id="ProtNLM"/>
    </source>
</evidence>
<sequence length="391" mass="42889">MGLVHQERSDHVKGLELFTMALQVLSQASNPLLTALILYSTAHALYEAGEYGRAVNNLSETIQIYSATDVADEEDASSISQSSDSIELNRASALSLLGRIQYEVKDYDSAIELCQGVLLIRRSVLGANHIDTATACYNLALVLAETGCDEFTKKSICLMGRSLQLFKAYAQTSDCGIVILSSIVHVLQTLGGIYLGIEAFPNATQCIKNALQIARDILSDYPSEPTKIIQVADLLFILARITHKRGQWQAAIGHYHEALQLERLLGNDHKEIPLILCSLGQAYQKIGDLDNTLKHQEEALCVYRGLSGDQSIFLADLLTMIGNIQIERGNIQDAMARFTESARITIQFRQAHNAANSSVSFLSSLGIDKNVQIIVIQMLQRCKSYPAAEAA</sequence>
<evidence type="ECO:0000256" key="2">
    <source>
        <dbReference type="ARBA" id="ARBA00022803"/>
    </source>
</evidence>
<dbReference type="Pfam" id="PF13374">
    <property type="entry name" value="TPR_10"/>
    <property type="match status" value="1"/>
</dbReference>
<dbReference type="EMBL" id="HBGN01023382">
    <property type="protein sequence ID" value="CAD9337749.1"/>
    <property type="molecule type" value="Transcribed_RNA"/>
</dbReference>
<protein>
    <recommendedName>
        <fullName evidence="4">MalT-like TPR region domain-containing protein</fullName>
    </recommendedName>
</protein>
<gene>
    <name evidence="3" type="ORF">DBRI1063_LOCUS14934</name>
</gene>
<dbReference type="SMART" id="SM00028">
    <property type="entry name" value="TPR"/>
    <property type="match status" value="6"/>
</dbReference>
<organism evidence="3">
    <name type="scientific">Ditylum brightwellii</name>
    <dbReference type="NCBI Taxonomy" id="49249"/>
    <lineage>
        <taxon>Eukaryota</taxon>
        <taxon>Sar</taxon>
        <taxon>Stramenopiles</taxon>
        <taxon>Ochrophyta</taxon>
        <taxon>Bacillariophyta</taxon>
        <taxon>Mediophyceae</taxon>
        <taxon>Lithodesmiophycidae</taxon>
        <taxon>Lithodesmiales</taxon>
        <taxon>Lithodesmiaceae</taxon>
        <taxon>Ditylum</taxon>
    </lineage>
</organism>
<dbReference type="AlphaFoldDB" id="A0A7S2EHY4"/>
<name>A0A7S2EHY4_9STRA</name>
<dbReference type="InterPro" id="IPR011990">
    <property type="entry name" value="TPR-like_helical_dom_sf"/>
</dbReference>
<reference evidence="3" key="1">
    <citation type="submission" date="2021-01" db="EMBL/GenBank/DDBJ databases">
        <authorList>
            <person name="Corre E."/>
            <person name="Pelletier E."/>
            <person name="Niang G."/>
            <person name="Scheremetjew M."/>
            <person name="Finn R."/>
            <person name="Kale V."/>
            <person name="Holt S."/>
            <person name="Cochrane G."/>
            <person name="Meng A."/>
            <person name="Brown T."/>
            <person name="Cohen L."/>
        </authorList>
    </citation>
    <scope>NUCLEOTIDE SEQUENCE</scope>
    <source>
        <strain evidence="3">Pop2</strain>
    </source>
</reference>
<dbReference type="Pfam" id="PF13424">
    <property type="entry name" value="TPR_12"/>
    <property type="match status" value="2"/>
</dbReference>
<dbReference type="PANTHER" id="PTHR45641">
    <property type="entry name" value="TETRATRICOPEPTIDE REPEAT PROTEIN (AFU_ORTHOLOGUE AFUA_6G03870)"/>
    <property type="match status" value="1"/>
</dbReference>
<proteinExistence type="predicted"/>
<keyword evidence="2" id="KW-0802">TPR repeat</keyword>
<dbReference type="Gene3D" id="1.25.40.10">
    <property type="entry name" value="Tetratricopeptide repeat domain"/>
    <property type="match status" value="2"/>
</dbReference>
<dbReference type="SUPFAM" id="SSF48452">
    <property type="entry name" value="TPR-like"/>
    <property type="match status" value="2"/>
</dbReference>
<evidence type="ECO:0000313" key="3">
    <source>
        <dbReference type="EMBL" id="CAD9337749.1"/>
    </source>
</evidence>
<keyword evidence="1" id="KW-0677">Repeat</keyword>